<dbReference type="InterPro" id="IPR006201">
    <property type="entry name" value="Neur_channel"/>
</dbReference>
<comment type="caution">
    <text evidence="9">The sequence shown here is derived from an EMBL/GenBank/DDBJ whole genome shotgun (WGS) entry which is preliminary data.</text>
</comment>
<dbReference type="PANTHER" id="PTHR18945">
    <property type="entry name" value="NEUROTRANSMITTER GATED ION CHANNEL"/>
    <property type="match status" value="1"/>
</dbReference>
<feature type="chain" id="PRO_5044818620" evidence="6">
    <location>
        <begin position="23"/>
        <end position="412"/>
    </location>
</feature>
<dbReference type="Pfam" id="PF02932">
    <property type="entry name" value="Neur_chan_memb"/>
    <property type="match status" value="1"/>
</dbReference>
<evidence type="ECO:0000259" key="7">
    <source>
        <dbReference type="Pfam" id="PF02931"/>
    </source>
</evidence>
<dbReference type="SUPFAM" id="SSF90112">
    <property type="entry name" value="Neurotransmitter-gated ion-channel transmembrane pore"/>
    <property type="match status" value="1"/>
</dbReference>
<evidence type="ECO:0000256" key="3">
    <source>
        <dbReference type="ARBA" id="ARBA00022989"/>
    </source>
</evidence>
<keyword evidence="3 5" id="KW-1133">Transmembrane helix</keyword>
<dbReference type="InterPro" id="IPR036734">
    <property type="entry name" value="Neur_chan_lig-bd_sf"/>
</dbReference>
<evidence type="ECO:0000313" key="10">
    <source>
        <dbReference type="Proteomes" id="UP001634394"/>
    </source>
</evidence>
<organism evidence="9 10">
    <name type="scientific">Sinanodonta woodiana</name>
    <name type="common">Chinese pond mussel</name>
    <name type="synonym">Anodonta woodiana</name>
    <dbReference type="NCBI Taxonomy" id="1069815"/>
    <lineage>
        <taxon>Eukaryota</taxon>
        <taxon>Metazoa</taxon>
        <taxon>Spiralia</taxon>
        <taxon>Lophotrochozoa</taxon>
        <taxon>Mollusca</taxon>
        <taxon>Bivalvia</taxon>
        <taxon>Autobranchia</taxon>
        <taxon>Heteroconchia</taxon>
        <taxon>Palaeoheterodonta</taxon>
        <taxon>Unionida</taxon>
        <taxon>Unionoidea</taxon>
        <taxon>Unionidae</taxon>
        <taxon>Unioninae</taxon>
        <taxon>Sinanodonta</taxon>
    </lineage>
</organism>
<dbReference type="InterPro" id="IPR036719">
    <property type="entry name" value="Neuro-gated_channel_TM_sf"/>
</dbReference>
<keyword evidence="2 5" id="KW-0812">Transmembrane</keyword>
<dbReference type="CDD" id="cd19051">
    <property type="entry name" value="LGIC_TM_cation"/>
    <property type="match status" value="1"/>
</dbReference>
<reference evidence="9 10" key="1">
    <citation type="submission" date="2024-11" db="EMBL/GenBank/DDBJ databases">
        <title>Chromosome-level genome assembly of the freshwater bivalve Anodonta woodiana.</title>
        <authorList>
            <person name="Chen X."/>
        </authorList>
    </citation>
    <scope>NUCLEOTIDE SEQUENCE [LARGE SCALE GENOMIC DNA]</scope>
    <source>
        <strain evidence="9">MN2024</strain>
        <tissue evidence="9">Gills</tissue>
    </source>
</reference>
<evidence type="ECO:0000313" key="9">
    <source>
        <dbReference type="EMBL" id="KAL3870039.1"/>
    </source>
</evidence>
<dbReference type="Gene3D" id="2.70.170.10">
    <property type="entry name" value="Neurotransmitter-gated ion-channel ligand-binding domain"/>
    <property type="match status" value="1"/>
</dbReference>
<dbReference type="CDD" id="cd18989">
    <property type="entry name" value="LGIC_ECD_cation"/>
    <property type="match status" value="1"/>
</dbReference>
<keyword evidence="6" id="KW-0732">Signal</keyword>
<dbReference type="Pfam" id="PF02931">
    <property type="entry name" value="Neur_chan_LBD"/>
    <property type="match status" value="1"/>
</dbReference>
<comment type="subcellular location">
    <subcellularLocation>
        <location evidence="1">Membrane</location>
        <topology evidence="1">Multi-pass membrane protein</topology>
    </subcellularLocation>
</comment>
<name>A0ABD3W818_SINWO</name>
<accession>A0ABD3W818</accession>
<dbReference type="EMBL" id="JBJQND010000008">
    <property type="protein sequence ID" value="KAL3870039.1"/>
    <property type="molecule type" value="Genomic_DNA"/>
</dbReference>
<dbReference type="Gene3D" id="1.20.58.390">
    <property type="entry name" value="Neurotransmitter-gated ion-channel transmembrane domain"/>
    <property type="match status" value="1"/>
</dbReference>
<evidence type="ECO:0000256" key="4">
    <source>
        <dbReference type="ARBA" id="ARBA00023136"/>
    </source>
</evidence>
<dbReference type="InterPro" id="IPR038050">
    <property type="entry name" value="Neuro_actylchol_rec"/>
</dbReference>
<dbReference type="Proteomes" id="UP001634394">
    <property type="component" value="Unassembled WGS sequence"/>
</dbReference>
<feature type="transmembrane region" description="Helical" evidence="5">
    <location>
        <begin position="387"/>
        <end position="410"/>
    </location>
</feature>
<feature type="signal peptide" evidence="6">
    <location>
        <begin position="1"/>
        <end position="22"/>
    </location>
</feature>
<dbReference type="InterPro" id="IPR006029">
    <property type="entry name" value="Neurotrans-gated_channel_TM"/>
</dbReference>
<dbReference type="PRINTS" id="PR00252">
    <property type="entry name" value="NRIONCHANNEL"/>
</dbReference>
<keyword evidence="10" id="KW-1185">Reference proteome</keyword>
<dbReference type="AlphaFoldDB" id="A0ABD3W818"/>
<feature type="transmembrane region" description="Helical" evidence="5">
    <location>
        <begin position="302"/>
        <end position="326"/>
    </location>
</feature>
<evidence type="ECO:0000256" key="5">
    <source>
        <dbReference type="SAM" id="Phobius"/>
    </source>
</evidence>
<evidence type="ECO:0000256" key="2">
    <source>
        <dbReference type="ARBA" id="ARBA00022692"/>
    </source>
</evidence>
<evidence type="ECO:0000259" key="8">
    <source>
        <dbReference type="Pfam" id="PF02932"/>
    </source>
</evidence>
<feature type="transmembrane region" description="Helical" evidence="5">
    <location>
        <begin position="269"/>
        <end position="290"/>
    </location>
</feature>
<feature type="domain" description="Neurotransmitter-gated ion-channel transmembrane" evidence="8">
    <location>
        <begin position="244"/>
        <end position="373"/>
    </location>
</feature>
<gene>
    <name evidence="9" type="ORF">ACJMK2_042656</name>
</gene>
<evidence type="ECO:0000256" key="1">
    <source>
        <dbReference type="ARBA" id="ARBA00004141"/>
    </source>
</evidence>
<proteinExistence type="predicted"/>
<sequence>MLPTTMLMIWLVSILYISDVSTYSYTTAVDYLEDAMKVYGTYEGGDNYTFARPVLVQTNTVDINLTMRIFSLNMFDAVTGQIEIAGSIEMTWKDEVVFNSSVTELKDSIVLPYWTIWTPTIVLLNDVNGIEKIGGSTYRPRYEFSTQLVEWKVRVILKGSCTPDVTYYPFDQQTCSYIFTSWHHDSTQISLVIPKDTWDTSLYEINSVWSLEETTTESFTLNGYEYANFTVVIKRQYLYFVFNIVLPILLLSAVNGFVFLLPVESDERVGFSIMCFLSIVVLLQTTMQFLPDSSIQMSLLCYYLVLMMVTSAVLVIVNIFMMRIYLKSSDSKVPKILQKFILVITCNICKKSGKKVNAKDEDEAKDKGAGANRTKVTWPEVAKVLDVFLFLAFLGGQAALTFFFLLPLGLRA</sequence>
<feature type="domain" description="Neurotransmitter-gated ion-channel ligand-binding" evidence="7">
    <location>
        <begin position="50"/>
        <end position="236"/>
    </location>
</feature>
<feature type="transmembrane region" description="Helical" evidence="5">
    <location>
        <begin position="237"/>
        <end position="263"/>
    </location>
</feature>
<dbReference type="InterPro" id="IPR006202">
    <property type="entry name" value="Neur_chan_lig-bd"/>
</dbReference>
<protein>
    <submittedName>
        <fullName evidence="9">Uncharacterized protein</fullName>
    </submittedName>
</protein>
<dbReference type="GO" id="GO:0016020">
    <property type="term" value="C:membrane"/>
    <property type="evidence" value="ECO:0007669"/>
    <property type="project" value="UniProtKB-SubCell"/>
</dbReference>
<dbReference type="SUPFAM" id="SSF63712">
    <property type="entry name" value="Nicotinic receptor ligand binding domain-like"/>
    <property type="match status" value="1"/>
</dbReference>
<keyword evidence="4 5" id="KW-0472">Membrane</keyword>
<evidence type="ECO:0000256" key="6">
    <source>
        <dbReference type="SAM" id="SignalP"/>
    </source>
</evidence>